<gene>
    <name evidence="2" type="ORF">BU251_07005</name>
</gene>
<protein>
    <submittedName>
        <fullName evidence="2">Uncharacterized protein</fullName>
    </submittedName>
</protein>
<dbReference type="RefSeq" id="WP_128700312.1">
    <property type="nucleotide sequence ID" value="NZ_CP019384.1"/>
</dbReference>
<dbReference type="OrthoDB" id="8372739at2"/>
<feature type="signal peptide" evidence="1">
    <location>
        <begin position="1"/>
        <end position="20"/>
    </location>
</feature>
<keyword evidence="1" id="KW-0732">Signal</keyword>
<feature type="chain" id="PRO_5019240789" evidence="1">
    <location>
        <begin position="21"/>
        <end position="162"/>
    </location>
</feature>
<evidence type="ECO:0000313" key="2">
    <source>
        <dbReference type="EMBL" id="QAT17478.1"/>
    </source>
</evidence>
<dbReference type="Proteomes" id="UP000287243">
    <property type="component" value="Chromosome"/>
</dbReference>
<dbReference type="AlphaFoldDB" id="A0A410P5Y6"/>
<organism evidence="2 3">
    <name type="scientific">Velamenicoccus archaeovorus</name>
    <dbReference type="NCBI Taxonomy" id="1930593"/>
    <lineage>
        <taxon>Bacteria</taxon>
        <taxon>Pseudomonadati</taxon>
        <taxon>Candidatus Omnitrophota</taxon>
        <taxon>Candidatus Velamenicoccus</taxon>
    </lineage>
</organism>
<evidence type="ECO:0000313" key="3">
    <source>
        <dbReference type="Proteomes" id="UP000287243"/>
    </source>
</evidence>
<accession>A0A410P5Y6</accession>
<reference evidence="2 3" key="1">
    <citation type="submission" date="2017-01" db="EMBL/GenBank/DDBJ databases">
        <title>First insights into the biology of 'candidatus Vampirococcus archaeovorus'.</title>
        <authorList>
            <person name="Kizina J."/>
            <person name="Jordan S."/>
            <person name="Stueber K."/>
            <person name="Reinhardt R."/>
            <person name="Harder J."/>
        </authorList>
    </citation>
    <scope>NUCLEOTIDE SEQUENCE [LARGE SCALE GENOMIC DNA]</scope>
    <source>
        <strain evidence="2 3">LiM</strain>
    </source>
</reference>
<keyword evidence="3" id="KW-1185">Reference proteome</keyword>
<dbReference type="KEGG" id="vai:BU251_07005"/>
<dbReference type="PROSITE" id="PS51257">
    <property type="entry name" value="PROKAR_LIPOPROTEIN"/>
    <property type="match status" value="1"/>
</dbReference>
<dbReference type="EMBL" id="CP019384">
    <property type="protein sequence ID" value="QAT17478.1"/>
    <property type="molecule type" value="Genomic_DNA"/>
</dbReference>
<evidence type="ECO:0000256" key="1">
    <source>
        <dbReference type="SAM" id="SignalP"/>
    </source>
</evidence>
<name>A0A410P5Y6_VELA1</name>
<sequence length="162" mass="17464">MKRGLWSVVAGFLLMMAGCAGIEIAKVTDKNAGTGGIYFYRPWPYLLVVSNADGKVDSKVVYLPRINEEYVIKVHGGLGTVNATFDLTDGWQLTKMGDTRDSKIPETMNAISGLATSVSGVLMKAQGVSLQAEPLPPGLYRFEFDEKTGFVKGLAPVSLSQD</sequence>
<proteinExistence type="predicted"/>